<dbReference type="EMBL" id="FMYU01000005">
    <property type="protein sequence ID" value="SDC41722.1"/>
    <property type="molecule type" value="Genomic_DNA"/>
</dbReference>
<proteinExistence type="predicted"/>
<feature type="transmembrane region" description="Helical" evidence="1">
    <location>
        <begin position="186"/>
        <end position="209"/>
    </location>
</feature>
<feature type="transmembrane region" description="Helical" evidence="1">
    <location>
        <begin position="215"/>
        <end position="237"/>
    </location>
</feature>
<feature type="domain" description="EamA" evidence="2">
    <location>
        <begin position="157"/>
        <end position="287"/>
    </location>
</feature>
<dbReference type="PANTHER" id="PTHR22911:SF137">
    <property type="entry name" value="SOLUTE CARRIER FAMILY 35 MEMBER G2-RELATED"/>
    <property type="match status" value="1"/>
</dbReference>
<feature type="transmembrane region" description="Helical" evidence="1">
    <location>
        <begin position="37"/>
        <end position="55"/>
    </location>
</feature>
<keyword evidence="4" id="KW-1185">Reference proteome</keyword>
<feature type="transmembrane region" description="Helical" evidence="1">
    <location>
        <begin position="97"/>
        <end position="119"/>
    </location>
</feature>
<feature type="transmembrane region" description="Helical" evidence="1">
    <location>
        <begin position="159"/>
        <end position="174"/>
    </location>
</feature>
<evidence type="ECO:0000259" key="2">
    <source>
        <dbReference type="Pfam" id="PF00892"/>
    </source>
</evidence>
<evidence type="ECO:0000313" key="4">
    <source>
        <dbReference type="Proteomes" id="UP000199411"/>
    </source>
</evidence>
<evidence type="ECO:0000313" key="3">
    <source>
        <dbReference type="EMBL" id="SDC41722.1"/>
    </source>
</evidence>
<reference evidence="4" key="1">
    <citation type="submission" date="2016-10" db="EMBL/GenBank/DDBJ databases">
        <authorList>
            <person name="Varghese N."/>
            <person name="Submissions S."/>
        </authorList>
    </citation>
    <scope>NUCLEOTIDE SEQUENCE [LARGE SCALE GENOMIC DNA]</scope>
    <source>
        <strain evidence="4">DSM 8415</strain>
    </source>
</reference>
<feature type="transmembrane region" description="Helical" evidence="1">
    <location>
        <begin position="67"/>
        <end position="85"/>
    </location>
</feature>
<feature type="transmembrane region" description="Helical" evidence="1">
    <location>
        <begin position="7"/>
        <end position="25"/>
    </location>
</feature>
<dbReference type="Proteomes" id="UP000199411">
    <property type="component" value="Unassembled WGS sequence"/>
</dbReference>
<dbReference type="GO" id="GO:0016020">
    <property type="term" value="C:membrane"/>
    <property type="evidence" value="ECO:0007669"/>
    <property type="project" value="InterPro"/>
</dbReference>
<dbReference type="PANTHER" id="PTHR22911">
    <property type="entry name" value="ACYL-MALONYL CONDENSING ENZYME-RELATED"/>
    <property type="match status" value="1"/>
</dbReference>
<organism evidence="3 4">
    <name type="scientific">Desulfurella multipotens</name>
    <dbReference type="NCBI Taxonomy" id="79269"/>
    <lineage>
        <taxon>Bacteria</taxon>
        <taxon>Pseudomonadati</taxon>
        <taxon>Campylobacterota</taxon>
        <taxon>Desulfurellia</taxon>
        <taxon>Desulfurellales</taxon>
        <taxon>Desulfurellaceae</taxon>
        <taxon>Desulfurella</taxon>
    </lineage>
</organism>
<gene>
    <name evidence="3" type="ORF">SAMN05660835_00794</name>
</gene>
<evidence type="ECO:0000256" key="1">
    <source>
        <dbReference type="SAM" id="Phobius"/>
    </source>
</evidence>
<dbReference type="Pfam" id="PF00892">
    <property type="entry name" value="EamA"/>
    <property type="match status" value="2"/>
</dbReference>
<accession>A0A1G6LE76</accession>
<keyword evidence="1" id="KW-0812">Transmembrane</keyword>
<feature type="transmembrane region" description="Helical" evidence="1">
    <location>
        <begin position="268"/>
        <end position="288"/>
    </location>
</feature>
<dbReference type="RefSeq" id="WP_092128315.1">
    <property type="nucleotide sequence ID" value="NZ_FMYU01000005.1"/>
</dbReference>
<dbReference type="OrthoDB" id="5729944at2"/>
<dbReference type="InterPro" id="IPR037185">
    <property type="entry name" value="EmrE-like"/>
</dbReference>
<protein>
    <submittedName>
        <fullName evidence="3">Uncharacterized membrane protein</fullName>
    </submittedName>
</protein>
<feature type="domain" description="EamA" evidence="2">
    <location>
        <begin position="6"/>
        <end position="142"/>
    </location>
</feature>
<dbReference type="AlphaFoldDB" id="A0A1G6LE76"/>
<keyword evidence="1" id="KW-1133">Transmembrane helix</keyword>
<sequence length="294" mass="33835">MQNTKKGYLYLAICIASWALIPIASKEILSNLDNIQMLFYSSVISTFVLFLFVIFQKKIKLLFSYKFEDYFYMALIGFIGIYFNYLMLYKAFSIADAAVVFILNYTWPVFLFIFSIFVFKEKLTIRKIFAILISFFGITIIITKGNIAKINFGNIEGDFFAILAALSAATYSIIGKKKDFEKTTSVFFYFLFVLFFITPTLFILSSFKIPDIKSLIWLFINGTFINGISFIFWFKALEHLKTHIISNAIYLTPFLSLIYLNIFLGQKIFISSVIGLMFIASSIIIVSIKPHALD</sequence>
<feature type="transmembrane region" description="Helical" evidence="1">
    <location>
        <begin position="128"/>
        <end position="147"/>
    </location>
</feature>
<dbReference type="InterPro" id="IPR000620">
    <property type="entry name" value="EamA_dom"/>
</dbReference>
<feature type="transmembrane region" description="Helical" evidence="1">
    <location>
        <begin position="244"/>
        <end position="262"/>
    </location>
</feature>
<dbReference type="SUPFAM" id="SSF103481">
    <property type="entry name" value="Multidrug resistance efflux transporter EmrE"/>
    <property type="match status" value="2"/>
</dbReference>
<name>A0A1G6LE76_9BACT</name>
<keyword evidence="1" id="KW-0472">Membrane</keyword>